<comment type="caution">
    <text evidence="2">The sequence shown here is derived from an EMBL/GenBank/DDBJ whole genome shotgun (WGS) entry which is preliminary data.</text>
</comment>
<keyword evidence="3" id="KW-1185">Reference proteome</keyword>
<reference evidence="2 3" key="1">
    <citation type="submission" date="2024-02" db="EMBL/GenBank/DDBJ databases">
        <title>Discinaceae phylogenomics.</title>
        <authorList>
            <person name="Dirks A.C."/>
            <person name="James T.Y."/>
        </authorList>
    </citation>
    <scope>NUCLEOTIDE SEQUENCE [LARGE SCALE GENOMIC DNA]</scope>
    <source>
        <strain evidence="2 3">ACD0624</strain>
    </source>
</reference>
<sequence length="821" mass="94097">MSPAHKPFQLHEDIAEKFGYLKLSDDSDTTSKPTVFGTLSRHKLRSSELGPCKRTNCACPRFKFTPPQGIITSAVADLDLFTSLDGAAGSTLHGHRADEGDDPENITLSYDKPLPDIMPEGDEEPYVRPPDSSDEEEVKWQKGFPQKPPRICEDRIEMRKRFGKGKNKKIKRTMRREENIPNSEKYSRPISKPAERRVLDAYAAADEKLFGQKRFEELEDDIVVQQEAVANWQEEIGMKAVLDDDPREAADQLSQDIDFFIRDVLSEVRTQAERAEQERRDKIYNNKLTFEDTLEDVVIDHELSLAEQDQERFRKTAGKEQNKKLRDLKTEDTVDDIAMDHNQEVVEKQEEHHRKVVGRIQNKELAGIRTGDMVDSLAMDHLQEVHEKEQEHHRKTVGIIQNRKLTGIKMDDAVDNVAMDHLQGVHEEEQEHHRKTVGIIQNRKLTAIKMDDAVDSVTMDHLQEVYEEEQEHHRKTTGRTQNKKLTGIRASDMVDSLAMDHLQEVHEKEQEHHRKTVGIIQNRGLAGIKMDDAVDNVTMDHLQEVYEEEQEHHRKTIGRTQNKQLTDVRMDDTVDVLVINHAQEIGQKEQEYRRKSTGRPRNRELANIDNLVMGHLHKVGEKVQVNHRKTSGVRGTKKFKHGRETGFVVSLGVDHLQEVNGEAQDHRIKNSGIQPTKRLKLGDRREASLYEPLDKPRHEDVDFKETIGTKNQVGKKGGELWYGQGGRTIQDNLTIQSIHLDHSRPAEANRQTATNHEAFGPEQSASSIIPRPEVEFRNNQDDSDGYSSPAPAPKKDRRQLRKEANAKFEAMMDEMLGVQKA</sequence>
<gene>
    <name evidence="2" type="ORF">Q9L58_004700</name>
</gene>
<feature type="region of interest" description="Disordered" evidence="1">
    <location>
        <begin position="745"/>
        <end position="806"/>
    </location>
</feature>
<evidence type="ECO:0000313" key="2">
    <source>
        <dbReference type="EMBL" id="KAL0636353.1"/>
    </source>
</evidence>
<dbReference type="Proteomes" id="UP001447188">
    <property type="component" value="Unassembled WGS sequence"/>
</dbReference>
<dbReference type="EMBL" id="JBBBZM010000052">
    <property type="protein sequence ID" value="KAL0636353.1"/>
    <property type="molecule type" value="Genomic_DNA"/>
</dbReference>
<evidence type="ECO:0000256" key="1">
    <source>
        <dbReference type="SAM" id="MobiDB-lite"/>
    </source>
</evidence>
<accession>A0ABR3GKF7</accession>
<evidence type="ECO:0000313" key="3">
    <source>
        <dbReference type="Proteomes" id="UP001447188"/>
    </source>
</evidence>
<organism evidence="2 3">
    <name type="scientific">Discina gigas</name>
    <dbReference type="NCBI Taxonomy" id="1032678"/>
    <lineage>
        <taxon>Eukaryota</taxon>
        <taxon>Fungi</taxon>
        <taxon>Dikarya</taxon>
        <taxon>Ascomycota</taxon>
        <taxon>Pezizomycotina</taxon>
        <taxon>Pezizomycetes</taxon>
        <taxon>Pezizales</taxon>
        <taxon>Discinaceae</taxon>
        <taxon>Discina</taxon>
    </lineage>
</organism>
<feature type="region of interest" description="Disordered" evidence="1">
    <location>
        <begin position="114"/>
        <end position="149"/>
    </location>
</feature>
<protein>
    <submittedName>
        <fullName evidence="2">Uncharacterized protein</fullName>
    </submittedName>
</protein>
<proteinExistence type="predicted"/>
<name>A0ABR3GKF7_9PEZI</name>